<reference evidence="1" key="1">
    <citation type="journal article" date="2014" name="Genome Announc.">
        <title>De novo whole-genome sequence and genome annotation of Lichtheimia ramosa.</title>
        <authorList>
            <person name="Linde J."/>
            <person name="Schwartze V."/>
            <person name="Binder U."/>
            <person name="Lass-Florl C."/>
            <person name="Voigt K."/>
            <person name="Horn F."/>
        </authorList>
    </citation>
    <scope>NUCLEOTIDE SEQUENCE</scope>
    <source>
        <strain evidence="1">JMRC FSU:6197</strain>
    </source>
</reference>
<dbReference type="EMBL" id="LK023335">
    <property type="protein sequence ID" value="CDS10264.1"/>
    <property type="molecule type" value="Genomic_DNA"/>
</dbReference>
<gene>
    <name evidence="1" type="ORF">LRAMOSA02940</name>
</gene>
<proteinExistence type="predicted"/>
<name>A0A077WSM8_9FUNG</name>
<dbReference type="Gene3D" id="3.40.50.300">
    <property type="entry name" value="P-loop containing nucleotide triphosphate hydrolases"/>
    <property type="match status" value="1"/>
</dbReference>
<evidence type="ECO:0008006" key="2">
    <source>
        <dbReference type="Google" id="ProtNLM"/>
    </source>
</evidence>
<evidence type="ECO:0000313" key="1">
    <source>
        <dbReference type="EMBL" id="CDS10264.1"/>
    </source>
</evidence>
<dbReference type="AlphaFoldDB" id="A0A077WSM8"/>
<dbReference type="OrthoDB" id="10294203at2759"/>
<dbReference type="SUPFAM" id="SSF52540">
    <property type="entry name" value="P-loop containing nucleoside triphosphate hydrolases"/>
    <property type="match status" value="1"/>
</dbReference>
<organism evidence="1">
    <name type="scientific">Lichtheimia ramosa</name>
    <dbReference type="NCBI Taxonomy" id="688394"/>
    <lineage>
        <taxon>Eukaryota</taxon>
        <taxon>Fungi</taxon>
        <taxon>Fungi incertae sedis</taxon>
        <taxon>Mucoromycota</taxon>
        <taxon>Mucoromycotina</taxon>
        <taxon>Mucoromycetes</taxon>
        <taxon>Mucorales</taxon>
        <taxon>Lichtheimiaceae</taxon>
        <taxon>Lichtheimia</taxon>
    </lineage>
</organism>
<accession>A0A077WSM8</accession>
<protein>
    <recommendedName>
        <fullName evidence="2">Helicase C-terminal domain-containing protein</fullName>
    </recommendedName>
</protein>
<sequence length="218" mass="24739">MEQDNQEVYARARAHLSINNRHRQENKPDPSLVKHCFVRMQDNDKALSQFLSFYSGYFINQRIIFYCDADTNAEAISTYLSSFDIPNTTMLADISSKERRARLKSFRDRACVLVVSGENLSLEELSGIPVIAVFLYYPLRTKHSRKVPGGLFGYQHQVNAVCRFGHPGLCITIVQDETVQEALETVVCSYYVQYGTKLKQLVLGPDGSLAQTLAKYLL</sequence>
<dbReference type="InterPro" id="IPR027417">
    <property type="entry name" value="P-loop_NTPase"/>
</dbReference>